<keyword evidence="3" id="KW-1185">Reference proteome</keyword>
<dbReference type="PROSITE" id="PS51186">
    <property type="entry name" value="GNAT"/>
    <property type="match status" value="1"/>
</dbReference>
<reference evidence="2" key="1">
    <citation type="submission" date="2021-12" db="EMBL/GenBank/DDBJ databases">
        <title>Enterovibrio ZSDZ35 sp. nov. and Enterovibrio ZSDZ42 sp. nov., isolated from coastal seawater in Qingdao.</title>
        <authorList>
            <person name="Zhang P."/>
        </authorList>
    </citation>
    <scope>NUCLEOTIDE SEQUENCE</scope>
    <source>
        <strain evidence="2">ZSDZ35</strain>
    </source>
</reference>
<accession>A0ABT5QHG1</accession>
<evidence type="ECO:0000259" key="1">
    <source>
        <dbReference type="PROSITE" id="PS51186"/>
    </source>
</evidence>
<dbReference type="SUPFAM" id="SSF55729">
    <property type="entry name" value="Acyl-CoA N-acyltransferases (Nat)"/>
    <property type="match status" value="1"/>
</dbReference>
<dbReference type="Proteomes" id="UP001149821">
    <property type="component" value="Unassembled WGS sequence"/>
</dbReference>
<dbReference type="InterPro" id="IPR016181">
    <property type="entry name" value="Acyl_CoA_acyltransferase"/>
</dbReference>
<dbReference type="InterPro" id="IPR000182">
    <property type="entry name" value="GNAT_dom"/>
</dbReference>
<dbReference type="RefSeq" id="WP_274140479.1">
    <property type="nucleotide sequence ID" value="NZ_JAJUBB010000002.1"/>
</dbReference>
<gene>
    <name evidence="2" type="ORF">LRP49_04330</name>
</gene>
<evidence type="ECO:0000313" key="2">
    <source>
        <dbReference type="EMBL" id="MDD1780422.1"/>
    </source>
</evidence>
<protein>
    <submittedName>
        <fullName evidence="2">GNAT family N-acetyltransferase</fullName>
    </submittedName>
</protein>
<name>A0ABT5QHG1_9GAMM</name>
<dbReference type="Pfam" id="PF00583">
    <property type="entry name" value="Acetyltransf_1"/>
    <property type="match status" value="1"/>
</dbReference>
<proteinExistence type="predicted"/>
<sequence>MKLAKSNENEVDEFVLMESSPDASKYVTSYSREKHLSEMMSENVTYLSIYDNDELCGFVILAIEASGIELRRIVVSSKGKGLGQKAMRGIDEYCSQKMGASRIWLDVFEDNMRGIHIYKKCGYQQFNTLDLDGRLLLLFEKTL</sequence>
<dbReference type="Gene3D" id="3.40.630.30">
    <property type="match status" value="1"/>
</dbReference>
<dbReference type="EMBL" id="JAJUBB010000002">
    <property type="protein sequence ID" value="MDD1780422.1"/>
    <property type="molecule type" value="Genomic_DNA"/>
</dbReference>
<organism evidence="2 3">
    <name type="scientific">Enterovibrio qingdaonensis</name>
    <dbReference type="NCBI Taxonomy" id="2899818"/>
    <lineage>
        <taxon>Bacteria</taxon>
        <taxon>Pseudomonadati</taxon>
        <taxon>Pseudomonadota</taxon>
        <taxon>Gammaproteobacteria</taxon>
        <taxon>Vibrionales</taxon>
        <taxon>Vibrionaceae</taxon>
        <taxon>Enterovibrio</taxon>
    </lineage>
</organism>
<evidence type="ECO:0000313" key="3">
    <source>
        <dbReference type="Proteomes" id="UP001149821"/>
    </source>
</evidence>
<comment type="caution">
    <text evidence="2">The sequence shown here is derived from an EMBL/GenBank/DDBJ whole genome shotgun (WGS) entry which is preliminary data.</text>
</comment>
<feature type="domain" description="N-acetyltransferase" evidence="1">
    <location>
        <begin position="1"/>
        <end position="143"/>
    </location>
</feature>